<accession>A0AAW5WCR8</accession>
<dbReference type="RefSeq" id="WP_267449599.1">
    <property type="nucleotide sequence ID" value="NZ_JANBWP010000231.1"/>
</dbReference>
<sequence>MKQFMYFLILTMISSFCTGASPAGKVITDNTSYPKAGGDNGLLMDMPLVDVMSTTEWRNTNRNYYRVVVWQACSGILTSAP</sequence>
<dbReference type="AlphaFoldDB" id="A0AAW5WCR8"/>
<evidence type="ECO:0000313" key="3">
    <source>
        <dbReference type="Proteomes" id="UP001207430"/>
    </source>
</evidence>
<proteinExistence type="predicted"/>
<gene>
    <name evidence="2" type="ORF">NLN86_22455</name>
</gene>
<dbReference type="EMBL" id="JANDBG010000031">
    <property type="protein sequence ID" value="MCX9004393.1"/>
    <property type="molecule type" value="Genomic_DNA"/>
</dbReference>
<reference evidence="2" key="1">
    <citation type="submission" date="2022-07" db="EMBL/GenBank/DDBJ databases">
        <title>Genome Sequence of Citrobacter portucalensis from Edible Snails.</title>
        <authorList>
            <person name="Okafor A.C."/>
            <person name="Ogbo F.C."/>
            <person name="Ruppitsch W."/>
            <person name="Allerberger F."/>
        </authorList>
    </citation>
    <scope>NUCLEOTIDE SEQUENCE</scope>
    <source>
        <strain evidence="2">Igbk 7</strain>
    </source>
</reference>
<protein>
    <submittedName>
        <fullName evidence="2">Uncharacterized protein</fullName>
    </submittedName>
</protein>
<evidence type="ECO:0000256" key="1">
    <source>
        <dbReference type="SAM" id="SignalP"/>
    </source>
</evidence>
<keyword evidence="1" id="KW-0732">Signal</keyword>
<dbReference type="Proteomes" id="UP001207430">
    <property type="component" value="Unassembled WGS sequence"/>
</dbReference>
<evidence type="ECO:0000313" key="2">
    <source>
        <dbReference type="EMBL" id="MCX9004393.1"/>
    </source>
</evidence>
<feature type="chain" id="PRO_5043767444" evidence="1">
    <location>
        <begin position="21"/>
        <end position="81"/>
    </location>
</feature>
<comment type="caution">
    <text evidence="2">The sequence shown here is derived from an EMBL/GenBank/DDBJ whole genome shotgun (WGS) entry which is preliminary data.</text>
</comment>
<organism evidence="2 3">
    <name type="scientific">Citrobacter portucalensis</name>
    <dbReference type="NCBI Taxonomy" id="1639133"/>
    <lineage>
        <taxon>Bacteria</taxon>
        <taxon>Pseudomonadati</taxon>
        <taxon>Pseudomonadota</taxon>
        <taxon>Gammaproteobacteria</taxon>
        <taxon>Enterobacterales</taxon>
        <taxon>Enterobacteriaceae</taxon>
        <taxon>Citrobacter</taxon>
        <taxon>Citrobacter freundii complex</taxon>
    </lineage>
</organism>
<name>A0AAW5WCR8_9ENTR</name>
<feature type="signal peptide" evidence="1">
    <location>
        <begin position="1"/>
        <end position="20"/>
    </location>
</feature>